<reference evidence="3" key="2">
    <citation type="submission" date="2015-01" db="EMBL/GenBank/DDBJ databases">
        <title>Evolutionary Origins and Diversification of the Mycorrhizal Mutualists.</title>
        <authorList>
            <consortium name="DOE Joint Genome Institute"/>
            <consortium name="Mycorrhizal Genomics Consortium"/>
            <person name="Kohler A."/>
            <person name="Kuo A."/>
            <person name="Nagy L.G."/>
            <person name="Floudas D."/>
            <person name="Copeland A."/>
            <person name="Barry K.W."/>
            <person name="Cichocki N."/>
            <person name="Veneault-Fourrey C."/>
            <person name="LaButti K."/>
            <person name="Lindquist E.A."/>
            <person name="Lipzen A."/>
            <person name="Lundell T."/>
            <person name="Morin E."/>
            <person name="Murat C."/>
            <person name="Riley R."/>
            <person name="Ohm R."/>
            <person name="Sun H."/>
            <person name="Tunlid A."/>
            <person name="Henrissat B."/>
            <person name="Grigoriev I.V."/>
            <person name="Hibbett D.S."/>
            <person name="Martin F."/>
        </authorList>
    </citation>
    <scope>NUCLEOTIDE SEQUENCE [LARGE SCALE GENOMIC DNA]</scope>
    <source>
        <strain evidence="3">Marx 270</strain>
    </source>
</reference>
<feature type="region of interest" description="Disordered" evidence="1">
    <location>
        <begin position="43"/>
        <end position="74"/>
    </location>
</feature>
<evidence type="ECO:0000256" key="1">
    <source>
        <dbReference type="SAM" id="MobiDB-lite"/>
    </source>
</evidence>
<feature type="compositionally biased region" description="Basic and acidic residues" evidence="1">
    <location>
        <begin position="59"/>
        <end position="74"/>
    </location>
</feature>
<keyword evidence="3" id="KW-1185">Reference proteome</keyword>
<dbReference type="AlphaFoldDB" id="A0A0C3JEQ2"/>
<feature type="non-terminal residue" evidence="2">
    <location>
        <position position="74"/>
    </location>
</feature>
<feature type="compositionally biased region" description="Basic and acidic residues" evidence="1">
    <location>
        <begin position="1"/>
        <end position="10"/>
    </location>
</feature>
<feature type="region of interest" description="Disordered" evidence="1">
    <location>
        <begin position="1"/>
        <end position="28"/>
    </location>
</feature>
<dbReference type="OrthoDB" id="10514579at2759"/>
<protein>
    <submittedName>
        <fullName evidence="2">Uncharacterized protein</fullName>
    </submittedName>
</protein>
<gene>
    <name evidence="2" type="ORF">M404DRAFT_997755</name>
</gene>
<dbReference type="HOGENOM" id="CLU_2694629_0_0_1"/>
<dbReference type="EMBL" id="KN831959">
    <property type="protein sequence ID" value="KIO07568.1"/>
    <property type="molecule type" value="Genomic_DNA"/>
</dbReference>
<organism evidence="2 3">
    <name type="scientific">Pisolithus tinctorius Marx 270</name>
    <dbReference type="NCBI Taxonomy" id="870435"/>
    <lineage>
        <taxon>Eukaryota</taxon>
        <taxon>Fungi</taxon>
        <taxon>Dikarya</taxon>
        <taxon>Basidiomycota</taxon>
        <taxon>Agaricomycotina</taxon>
        <taxon>Agaricomycetes</taxon>
        <taxon>Agaricomycetidae</taxon>
        <taxon>Boletales</taxon>
        <taxon>Sclerodermatineae</taxon>
        <taxon>Pisolithaceae</taxon>
        <taxon>Pisolithus</taxon>
    </lineage>
</organism>
<dbReference type="Proteomes" id="UP000054217">
    <property type="component" value="Unassembled WGS sequence"/>
</dbReference>
<dbReference type="InParanoid" id="A0A0C3JEQ2"/>
<reference evidence="2 3" key="1">
    <citation type="submission" date="2014-04" db="EMBL/GenBank/DDBJ databases">
        <authorList>
            <consortium name="DOE Joint Genome Institute"/>
            <person name="Kuo A."/>
            <person name="Kohler A."/>
            <person name="Costa M.D."/>
            <person name="Nagy L.G."/>
            <person name="Floudas D."/>
            <person name="Copeland A."/>
            <person name="Barry K.W."/>
            <person name="Cichocki N."/>
            <person name="Veneault-Fourrey C."/>
            <person name="LaButti K."/>
            <person name="Lindquist E.A."/>
            <person name="Lipzen A."/>
            <person name="Lundell T."/>
            <person name="Morin E."/>
            <person name="Murat C."/>
            <person name="Sun H."/>
            <person name="Tunlid A."/>
            <person name="Henrissat B."/>
            <person name="Grigoriev I.V."/>
            <person name="Hibbett D.S."/>
            <person name="Martin F."/>
            <person name="Nordberg H.P."/>
            <person name="Cantor M.N."/>
            <person name="Hua S.X."/>
        </authorList>
    </citation>
    <scope>NUCLEOTIDE SEQUENCE [LARGE SCALE GENOMIC DNA]</scope>
    <source>
        <strain evidence="2 3">Marx 270</strain>
    </source>
</reference>
<proteinExistence type="predicted"/>
<sequence>MSPGRTRDRSAAANLAQAQQEAQDFGMERRRHIRELVREYEAERGEPFKRRTITRRHKEQPADHSDSEKRTEGM</sequence>
<evidence type="ECO:0000313" key="3">
    <source>
        <dbReference type="Proteomes" id="UP000054217"/>
    </source>
</evidence>
<feature type="compositionally biased region" description="Low complexity" evidence="1">
    <location>
        <begin position="11"/>
        <end position="23"/>
    </location>
</feature>
<name>A0A0C3JEQ2_PISTI</name>
<evidence type="ECO:0000313" key="2">
    <source>
        <dbReference type="EMBL" id="KIO07568.1"/>
    </source>
</evidence>
<accession>A0A0C3JEQ2</accession>